<dbReference type="RefSeq" id="WP_051994424.1">
    <property type="nucleotide sequence ID" value="NZ_SNZK01000002.1"/>
</dbReference>
<organism evidence="3 4">
    <name type="scientific">Listeria rocourtiae</name>
    <dbReference type="NCBI Taxonomy" id="647910"/>
    <lineage>
        <taxon>Bacteria</taxon>
        <taxon>Bacillati</taxon>
        <taxon>Bacillota</taxon>
        <taxon>Bacilli</taxon>
        <taxon>Bacillales</taxon>
        <taxon>Listeriaceae</taxon>
        <taxon>Listeria</taxon>
    </lineage>
</organism>
<evidence type="ECO:0000259" key="2">
    <source>
        <dbReference type="Pfam" id="PF13472"/>
    </source>
</evidence>
<feature type="chain" id="PRO_5020791600" evidence="1">
    <location>
        <begin position="31"/>
        <end position="235"/>
    </location>
</feature>
<evidence type="ECO:0000256" key="1">
    <source>
        <dbReference type="SAM" id="SignalP"/>
    </source>
</evidence>
<dbReference type="Proteomes" id="UP000295558">
    <property type="component" value="Unassembled WGS sequence"/>
</dbReference>
<dbReference type="Pfam" id="PF13472">
    <property type="entry name" value="Lipase_GDSL_2"/>
    <property type="match status" value="1"/>
</dbReference>
<dbReference type="CDD" id="cd00229">
    <property type="entry name" value="SGNH_hydrolase"/>
    <property type="match status" value="1"/>
</dbReference>
<dbReference type="OrthoDB" id="2060945at2"/>
<dbReference type="InterPro" id="IPR036514">
    <property type="entry name" value="SGNH_hydro_sf"/>
</dbReference>
<accession>A0A4R6ZQ70</accession>
<feature type="domain" description="SGNH hydrolase-type esterase" evidence="2">
    <location>
        <begin position="43"/>
        <end position="222"/>
    </location>
</feature>
<dbReference type="EMBL" id="SNZK01000002">
    <property type="protein sequence ID" value="TDR54615.1"/>
    <property type="molecule type" value="Genomic_DNA"/>
</dbReference>
<evidence type="ECO:0000313" key="3">
    <source>
        <dbReference type="EMBL" id="TDR54615.1"/>
    </source>
</evidence>
<gene>
    <name evidence="3" type="ORF">DFP96_102204</name>
</gene>
<dbReference type="InterPro" id="IPR013830">
    <property type="entry name" value="SGNH_hydro"/>
</dbReference>
<dbReference type="AlphaFoldDB" id="A0A4R6ZQ70"/>
<protein>
    <submittedName>
        <fullName evidence="3">Lysophospholipase L1-like esterase</fullName>
    </submittedName>
</protein>
<name>A0A4R6ZQ70_9LIST</name>
<keyword evidence="1" id="KW-0732">Signal</keyword>
<comment type="caution">
    <text evidence="3">The sequence shown here is derived from an EMBL/GenBank/DDBJ whole genome shotgun (WGS) entry which is preliminary data.</text>
</comment>
<evidence type="ECO:0000313" key="4">
    <source>
        <dbReference type="Proteomes" id="UP000295558"/>
    </source>
</evidence>
<proteinExistence type="predicted"/>
<dbReference type="Gene3D" id="3.40.50.1110">
    <property type="entry name" value="SGNH hydrolase"/>
    <property type="match status" value="1"/>
</dbReference>
<reference evidence="3 4" key="1">
    <citation type="submission" date="2019-03" db="EMBL/GenBank/DDBJ databases">
        <title>Genomic Encyclopedia of Type Strains, Phase III (KMG-III): the genomes of soil and plant-associated and newly described type strains.</title>
        <authorList>
            <person name="Whitman W."/>
        </authorList>
    </citation>
    <scope>NUCLEOTIDE SEQUENCE [LARGE SCALE GENOMIC DNA]</scope>
    <source>
        <strain evidence="3 4">CECT 7972</strain>
    </source>
</reference>
<dbReference type="STRING" id="1265846.PROCOU_15714"/>
<feature type="signal peptide" evidence="1">
    <location>
        <begin position="1"/>
        <end position="30"/>
    </location>
</feature>
<dbReference type="SUPFAM" id="SSF52266">
    <property type="entry name" value="SGNH hydrolase"/>
    <property type="match status" value="1"/>
</dbReference>
<keyword evidence="4" id="KW-1185">Reference proteome</keyword>
<sequence>MQHKKTWGKIALGSVLLLTVLTLSTGKVSAAETTDWTKVTWNAMGDSLTTENNTLATKRYFNYIQEDLHIKQVNNYGMNGSTVGNLFAPISERYTTMDSSANLITVFAGINDYGKGQALGTPSDTTNKTYYGALDVLLKGLIKKYPGQKIGFISMYKQSFFPPVNKIGIPDYAYINAAIEVCHRYSIKHLNLYDLDSFDLSKPDVNGYSVGDGIHLNNKGHRHLADTMEVFIKGL</sequence>